<dbReference type="OrthoDB" id="10672501at2759"/>
<organism evidence="2 3">
    <name type="scientific">Tribonema minus</name>
    <dbReference type="NCBI Taxonomy" id="303371"/>
    <lineage>
        <taxon>Eukaryota</taxon>
        <taxon>Sar</taxon>
        <taxon>Stramenopiles</taxon>
        <taxon>Ochrophyta</taxon>
        <taxon>PX clade</taxon>
        <taxon>Xanthophyceae</taxon>
        <taxon>Tribonematales</taxon>
        <taxon>Tribonemataceae</taxon>
        <taxon>Tribonema</taxon>
    </lineage>
</organism>
<sequence>MSKNSGITCLANDSASGQVLRSAAAAAEASVTKSNRFSPCSVTELTSWVGSGTYAYSDQDERHKGMVREAYWCNVIREVIAAETPPPTSAQGSEIFNNLGEDAKDKWCTHLGTMHAVMAYALWTILVPFYIAERSKMGNRSHHWRPLEPDATLRKERMQAYTVLKAAMASDYVKRAPADVLLLDHYDWNLTQDDERLRDTFLTTRRQMRADVTVSRALDRGGLKSKKAAGRIPDAEDDSLRDMMRALRKQTWSRVWWSIIAPWLRAHDVPQELQSFLNTSASAAEEGDIVKFADSKGFTRSQVWRDSVIEEYELSKRDGKVFYTLHMTRAFKTASCKDKGLPQLAKWELSEVESVLVHCVLLLCRPMLATGAKTTAHMFLNAAGAPVTQRWIKTKVGEVGKEWLGVPRLGPHSLRTMWLSWMINGGHITEADFESLASYVQVSRCTMLESYVTPSHNGPAQRVGQLMRDGGLNAHVPPPTAPAKGEDECSEQDIECDTSIADTASTAAASDTTDEMDGEGGEESGGRPYGKALGLKRKAYKDNIMQAVQAYGGDAKNAFDALVRKRKHGSLSAKEQWFREDVTFFRDVDLPTFKKLCTK</sequence>
<accession>A0A836C9Y3</accession>
<name>A0A836C9Y3_9STRA</name>
<evidence type="ECO:0000256" key="1">
    <source>
        <dbReference type="SAM" id="MobiDB-lite"/>
    </source>
</evidence>
<proteinExistence type="predicted"/>
<evidence type="ECO:0000313" key="3">
    <source>
        <dbReference type="Proteomes" id="UP000664859"/>
    </source>
</evidence>
<reference evidence="2" key="1">
    <citation type="submission" date="2021-02" db="EMBL/GenBank/DDBJ databases">
        <title>First Annotated Genome of the Yellow-green Alga Tribonema minus.</title>
        <authorList>
            <person name="Mahan K.M."/>
        </authorList>
    </citation>
    <scope>NUCLEOTIDE SEQUENCE</scope>
    <source>
        <strain evidence="2">UTEX B ZZ1240</strain>
    </source>
</reference>
<dbReference type="EMBL" id="JAFCMP010000518">
    <property type="protein sequence ID" value="KAG5178044.1"/>
    <property type="molecule type" value="Genomic_DNA"/>
</dbReference>
<dbReference type="Proteomes" id="UP000664859">
    <property type="component" value="Unassembled WGS sequence"/>
</dbReference>
<keyword evidence="3" id="KW-1185">Reference proteome</keyword>
<feature type="region of interest" description="Disordered" evidence="1">
    <location>
        <begin position="474"/>
        <end position="493"/>
    </location>
</feature>
<comment type="caution">
    <text evidence="2">The sequence shown here is derived from an EMBL/GenBank/DDBJ whole genome shotgun (WGS) entry which is preliminary data.</text>
</comment>
<feature type="compositionally biased region" description="Acidic residues" evidence="1">
    <location>
        <begin position="512"/>
        <end position="522"/>
    </location>
</feature>
<protein>
    <submittedName>
        <fullName evidence="2">Uncharacterized protein</fullName>
    </submittedName>
</protein>
<dbReference type="AlphaFoldDB" id="A0A836C9Y3"/>
<feature type="region of interest" description="Disordered" evidence="1">
    <location>
        <begin position="505"/>
        <end position="530"/>
    </location>
</feature>
<evidence type="ECO:0000313" key="2">
    <source>
        <dbReference type="EMBL" id="KAG5178044.1"/>
    </source>
</evidence>
<gene>
    <name evidence="2" type="ORF">JKP88DRAFT_225695</name>
</gene>